<comment type="caution">
    <text evidence="2">The sequence shown here is derived from an EMBL/GenBank/DDBJ whole genome shotgun (WGS) entry which is preliminary data.</text>
</comment>
<feature type="domain" description="F-box associated beta-propeller type 3" evidence="1">
    <location>
        <begin position="102"/>
        <end position="337"/>
    </location>
</feature>
<protein>
    <recommendedName>
        <fullName evidence="1">F-box associated beta-propeller type 3 domain-containing protein</fullName>
    </recommendedName>
</protein>
<evidence type="ECO:0000313" key="2">
    <source>
        <dbReference type="EMBL" id="KAF8722546.1"/>
    </source>
</evidence>
<dbReference type="OrthoDB" id="680142at2759"/>
<dbReference type="InterPro" id="IPR013187">
    <property type="entry name" value="F-box-assoc_dom_typ3"/>
</dbReference>
<reference evidence="2" key="1">
    <citation type="submission" date="2020-07" db="EMBL/GenBank/DDBJ databases">
        <title>Genome sequence and genetic diversity analysis of an under-domesticated orphan crop, white fonio (Digitaria exilis).</title>
        <authorList>
            <person name="Bennetzen J.L."/>
            <person name="Chen S."/>
            <person name="Ma X."/>
            <person name="Wang X."/>
            <person name="Yssel A.E.J."/>
            <person name="Chaluvadi S.R."/>
            <person name="Johnson M."/>
            <person name="Gangashetty P."/>
            <person name="Hamidou F."/>
            <person name="Sanogo M.D."/>
            <person name="Zwaenepoel A."/>
            <person name="Wallace J."/>
            <person name="Van De Peer Y."/>
            <person name="Van Deynze A."/>
        </authorList>
    </citation>
    <scope>NUCLEOTIDE SEQUENCE</scope>
    <source>
        <tissue evidence="2">Leaves</tissue>
    </source>
</reference>
<organism evidence="2 3">
    <name type="scientific">Digitaria exilis</name>
    <dbReference type="NCBI Taxonomy" id="1010633"/>
    <lineage>
        <taxon>Eukaryota</taxon>
        <taxon>Viridiplantae</taxon>
        <taxon>Streptophyta</taxon>
        <taxon>Embryophyta</taxon>
        <taxon>Tracheophyta</taxon>
        <taxon>Spermatophyta</taxon>
        <taxon>Magnoliopsida</taxon>
        <taxon>Liliopsida</taxon>
        <taxon>Poales</taxon>
        <taxon>Poaceae</taxon>
        <taxon>PACMAD clade</taxon>
        <taxon>Panicoideae</taxon>
        <taxon>Panicodae</taxon>
        <taxon>Paniceae</taxon>
        <taxon>Anthephorinae</taxon>
        <taxon>Digitaria</taxon>
    </lineage>
</organism>
<dbReference type="PANTHER" id="PTHR31111:SF133">
    <property type="entry name" value="OS07G0196600 PROTEIN"/>
    <property type="match status" value="1"/>
</dbReference>
<sequence length="397" mass="44672">MAPGLASPSSGSPIPDDVLFFQILVLLPVKCLLRFQTVCKLWRATLMSTHFAHRHLEHSRTRPSMVIMPRRYLRYHKMFSLCSVNFYGFQPGQSKVAELILHKRCPGGIPMFSMPLHCDGLIMIPCTTGRIFLCNPATREFVELPQGSHNIAKGQRVAFGFDPWSGKYKVARHFLRSGNGEKCISGNSAGHEILTLGDGEEVWRWKSTMDPPYPINARTPICMRGSFYWSAVNSVTGDGHDKVSLHVILRFSLRDETFAVYPNPPCRGFLSENDMLCELSGKLCYIHSASPLDVAIWLAEDGPNLAWSVRCRLILPIPRQLHVFACASGNGDEIFLSIDAWYLLKCDLRDGSLEEIIDMAHDMSYDHLNGIKFCSGERSVAHYMLPCVESLLRIIPL</sequence>
<accession>A0A835C7I0</accession>
<dbReference type="EMBL" id="JACEFO010001671">
    <property type="protein sequence ID" value="KAF8722546.1"/>
    <property type="molecule type" value="Genomic_DNA"/>
</dbReference>
<dbReference type="PROSITE" id="PS00639">
    <property type="entry name" value="THIOL_PROTEASE_HIS"/>
    <property type="match status" value="1"/>
</dbReference>
<dbReference type="Pfam" id="PF08268">
    <property type="entry name" value="FBA_3"/>
    <property type="match status" value="1"/>
</dbReference>
<dbReference type="InterPro" id="IPR017451">
    <property type="entry name" value="F-box-assoc_interact_dom"/>
</dbReference>
<name>A0A835C7I0_9POAL</name>
<dbReference type="NCBIfam" id="TIGR01640">
    <property type="entry name" value="F_box_assoc_1"/>
    <property type="match status" value="1"/>
</dbReference>
<proteinExistence type="predicted"/>
<dbReference type="SUPFAM" id="SSF81383">
    <property type="entry name" value="F-box domain"/>
    <property type="match status" value="1"/>
</dbReference>
<dbReference type="Proteomes" id="UP000636709">
    <property type="component" value="Unassembled WGS sequence"/>
</dbReference>
<evidence type="ECO:0000259" key="1">
    <source>
        <dbReference type="Pfam" id="PF08268"/>
    </source>
</evidence>
<dbReference type="PANTHER" id="PTHR31111">
    <property type="entry name" value="BNAA05G37150D PROTEIN-RELATED"/>
    <property type="match status" value="1"/>
</dbReference>
<evidence type="ECO:0000313" key="3">
    <source>
        <dbReference type="Proteomes" id="UP000636709"/>
    </source>
</evidence>
<dbReference type="AlphaFoldDB" id="A0A835C7I0"/>
<dbReference type="InterPro" id="IPR025660">
    <property type="entry name" value="Pept_his_AS"/>
</dbReference>
<gene>
    <name evidence="2" type="ORF">HU200_022374</name>
</gene>
<keyword evidence="3" id="KW-1185">Reference proteome</keyword>
<dbReference type="InterPro" id="IPR036047">
    <property type="entry name" value="F-box-like_dom_sf"/>
</dbReference>